<name>A0A2N3KX35_9PROT</name>
<gene>
    <name evidence="2" type="ORF">COO20_06595</name>
</gene>
<accession>A0A2N3KX35</accession>
<evidence type="ECO:0000256" key="1">
    <source>
        <dbReference type="SAM" id="Phobius"/>
    </source>
</evidence>
<dbReference type="EMBL" id="NWTK01000003">
    <property type="protein sequence ID" value="PKR55050.1"/>
    <property type="molecule type" value="Genomic_DNA"/>
</dbReference>
<keyword evidence="1" id="KW-0472">Membrane</keyword>
<sequence>MLNLLSGRIWLIAGIGIVTAGILMTLATYHYRLAAANAQIDQAKTTYQLLKQSYDITAATLATVQAEQAKSRKIVATEINRRKQTETALSHLRERIENVPEGGCVGPAVRSVIDQLRTEQTNRANPDR</sequence>
<evidence type="ECO:0000313" key="3">
    <source>
        <dbReference type="Proteomes" id="UP000233597"/>
    </source>
</evidence>
<dbReference type="Proteomes" id="UP000233597">
    <property type="component" value="Unassembled WGS sequence"/>
</dbReference>
<reference evidence="2 3" key="1">
    <citation type="submission" date="2017-09" db="EMBL/GenBank/DDBJ databases">
        <title>Biodiversity and function of Thalassospira species in the particle-attached aromatic-hydrocarbon-degrading consortia from the surface seawater of the South China Sea.</title>
        <authorList>
            <person name="Dong C."/>
            <person name="Liu R."/>
            <person name="Shao Z."/>
        </authorList>
    </citation>
    <scope>NUCLEOTIDE SEQUENCE [LARGE SCALE GENOMIC DNA]</scope>
    <source>
        <strain evidence="2 3">CSC1P2</strain>
    </source>
</reference>
<keyword evidence="1" id="KW-1133">Transmembrane helix</keyword>
<dbReference type="RefSeq" id="WP_101264893.1">
    <property type="nucleotide sequence ID" value="NZ_NWTK01000003.1"/>
</dbReference>
<evidence type="ECO:0008006" key="4">
    <source>
        <dbReference type="Google" id="ProtNLM"/>
    </source>
</evidence>
<comment type="caution">
    <text evidence="2">The sequence shown here is derived from an EMBL/GenBank/DDBJ whole genome shotgun (WGS) entry which is preliminary data.</text>
</comment>
<organism evidence="2 3">
    <name type="scientific">Thalassospira marina</name>
    <dbReference type="NCBI Taxonomy" id="2048283"/>
    <lineage>
        <taxon>Bacteria</taxon>
        <taxon>Pseudomonadati</taxon>
        <taxon>Pseudomonadota</taxon>
        <taxon>Alphaproteobacteria</taxon>
        <taxon>Rhodospirillales</taxon>
        <taxon>Thalassospiraceae</taxon>
        <taxon>Thalassospira</taxon>
    </lineage>
</organism>
<evidence type="ECO:0000313" key="2">
    <source>
        <dbReference type="EMBL" id="PKR55050.1"/>
    </source>
</evidence>
<protein>
    <recommendedName>
        <fullName evidence="4">DUF2570 domain-containing protein</fullName>
    </recommendedName>
</protein>
<keyword evidence="1" id="KW-0812">Transmembrane</keyword>
<dbReference type="OrthoDB" id="7364280at2"/>
<dbReference type="AlphaFoldDB" id="A0A2N3KX35"/>
<feature type="transmembrane region" description="Helical" evidence="1">
    <location>
        <begin position="9"/>
        <end position="31"/>
    </location>
</feature>
<proteinExistence type="predicted"/>